<accession>A0A068THB6</accession>
<organism evidence="2 3">
    <name type="scientific">Neorhizobium galegae bv. officinalis bv. officinalis str. HAMBI 1141</name>
    <dbReference type="NCBI Taxonomy" id="1028801"/>
    <lineage>
        <taxon>Bacteria</taxon>
        <taxon>Pseudomonadati</taxon>
        <taxon>Pseudomonadota</taxon>
        <taxon>Alphaproteobacteria</taxon>
        <taxon>Hyphomicrobiales</taxon>
        <taxon>Rhizobiaceae</taxon>
        <taxon>Rhizobium/Agrobacterium group</taxon>
        <taxon>Neorhizobium</taxon>
    </lineage>
</organism>
<dbReference type="eggNOG" id="COG3683">
    <property type="taxonomic scope" value="Bacteria"/>
</dbReference>
<name>A0A068THB6_NEOGA</name>
<gene>
    <name evidence="2" type="ORF">RG1141_PA09360</name>
</gene>
<dbReference type="PIRSF" id="PIRSF008159">
    <property type="entry name" value="UCP008159_ABC"/>
    <property type="match status" value="1"/>
</dbReference>
<proteinExistence type="predicted"/>
<dbReference type="HOGENOM" id="CLU_088941_0_0_5"/>
<sequence>MTSFRQLVSVSLSVLAGLAAAGAPTGAEAHPHIFVDAKFEAVAGADGSLAEVRDTWRFDEVFSSSVLLDYDKNRNNTLDPAEVAAVAKTVQESLDRYNYYTNVTINGKPLALAKPDALHGTYENGYLTLSFSQKPVQKTPLKGLIVFGVFDPTLYTALDFSDDAALKTSGNSFGHCARKVVRPDSKEILAENQAMLTTMFFSDPMGSDYSQIVATRLEVRC</sequence>
<dbReference type="InterPro" id="IPR010412">
    <property type="entry name" value="DUF1007"/>
</dbReference>
<dbReference type="InterPro" id="IPR016537">
    <property type="entry name" value="UCP008159_ABC"/>
</dbReference>
<evidence type="ECO:0000313" key="3">
    <source>
        <dbReference type="Proteomes" id="UP000028186"/>
    </source>
</evidence>
<dbReference type="Proteomes" id="UP000028186">
    <property type="component" value="Plasmid pHAMBI1141a"/>
</dbReference>
<protein>
    <submittedName>
        <fullName evidence="2">ABC-type uncharacterized transport system, periplasmic component</fullName>
    </submittedName>
</protein>
<geneLocation type="plasmid" evidence="3">
    <name>II</name>
</geneLocation>
<dbReference type="KEGG" id="ngl:RG1141_PA09360"/>
<reference evidence="3" key="1">
    <citation type="journal article" date="2014" name="BMC Genomics">
        <title>Genome sequencing of two Neorhizobium galegae strains reveals a noeT gene responsible for the unusual acetylation of the nodulation factors.</title>
        <authorList>
            <person name="Osterman J."/>
            <person name="Marsh J."/>
            <person name="Laine P.K."/>
            <person name="Zeng Z."/>
            <person name="Alatalo E."/>
            <person name="Sullivan J.T."/>
            <person name="Young J.P."/>
            <person name="Thomas-Oates J."/>
            <person name="Paulin L."/>
            <person name="Lindstrom K."/>
        </authorList>
    </citation>
    <scope>NUCLEOTIDE SEQUENCE [LARGE SCALE GENOMIC DNA]</scope>
    <source>
        <strain evidence="3">HAMBI 1141</strain>
        <plasmid evidence="3">II</plasmid>
    </source>
</reference>
<evidence type="ECO:0000313" key="2">
    <source>
        <dbReference type="EMBL" id="CDN57768.1"/>
    </source>
</evidence>
<dbReference type="InterPro" id="IPR018247">
    <property type="entry name" value="EF_Hand_1_Ca_BS"/>
</dbReference>
<dbReference type="Pfam" id="PF06226">
    <property type="entry name" value="DUF1007"/>
    <property type="match status" value="1"/>
</dbReference>
<feature type="signal peptide" evidence="1">
    <location>
        <begin position="1"/>
        <end position="29"/>
    </location>
</feature>
<dbReference type="AlphaFoldDB" id="A0A068THB6"/>
<feature type="chain" id="PRO_5001653864" evidence="1">
    <location>
        <begin position="30"/>
        <end position="221"/>
    </location>
</feature>
<dbReference type="PATRIC" id="fig|1028801.3.peg.5536"/>
<dbReference type="RefSeq" id="WP_040124959.1">
    <property type="nucleotide sequence ID" value="NZ_HG938356.1"/>
</dbReference>
<keyword evidence="1" id="KW-0732">Signal</keyword>
<keyword evidence="2" id="KW-0614">Plasmid</keyword>
<dbReference type="EMBL" id="HG938356">
    <property type="protein sequence ID" value="CDN57768.1"/>
    <property type="molecule type" value="Genomic_DNA"/>
</dbReference>
<evidence type="ECO:0000256" key="1">
    <source>
        <dbReference type="SAM" id="SignalP"/>
    </source>
</evidence>
<dbReference type="PROSITE" id="PS00018">
    <property type="entry name" value="EF_HAND_1"/>
    <property type="match status" value="1"/>
</dbReference>